<comment type="caution">
    <text evidence="1">The sequence shown here is derived from an EMBL/GenBank/DDBJ whole genome shotgun (WGS) entry which is preliminary data.</text>
</comment>
<reference evidence="1 2" key="1">
    <citation type="submission" date="2016-12" db="EMBL/GenBank/DDBJ databases">
        <title>Genome Sequences of Twelve Sporeforming Bacillus Species Isolated from Foods.</title>
        <authorList>
            <person name="De Jong A."/>
            <person name="Holsappel S."/>
            <person name="Kuipers O.P."/>
        </authorList>
    </citation>
    <scope>NUCLEOTIDE SEQUENCE [LARGE SCALE GENOMIC DNA]</scope>
    <source>
        <strain evidence="1 2">S3E15</strain>
    </source>
</reference>
<protein>
    <submittedName>
        <fullName evidence="1">Uncharacterized protein</fullName>
    </submittedName>
</protein>
<organism evidence="1 2">
    <name type="scientific">Bacillus mycoides</name>
    <dbReference type="NCBI Taxonomy" id="1405"/>
    <lineage>
        <taxon>Bacteria</taxon>
        <taxon>Bacillati</taxon>
        <taxon>Bacillota</taxon>
        <taxon>Bacilli</taxon>
        <taxon>Bacillales</taxon>
        <taxon>Bacillaceae</taxon>
        <taxon>Bacillus</taxon>
        <taxon>Bacillus cereus group</taxon>
    </lineage>
</organism>
<proteinExistence type="predicted"/>
<dbReference type="EMBL" id="MRWU01000023">
    <property type="protein sequence ID" value="OSX89975.1"/>
    <property type="molecule type" value="Genomic_DNA"/>
</dbReference>
<dbReference type="AlphaFoldDB" id="A0AAP8BCN2"/>
<evidence type="ECO:0000313" key="2">
    <source>
        <dbReference type="Proteomes" id="UP000194131"/>
    </source>
</evidence>
<gene>
    <name evidence="1" type="ORF">S3E15_02881</name>
</gene>
<accession>A0AAP8BCN2</accession>
<name>A0AAP8BCN2_BACMY</name>
<sequence length="40" mass="4508">MGIFYLFQNRDKAKCNGSLTKRECTNVTNEISIHKCGSSI</sequence>
<evidence type="ECO:0000313" key="1">
    <source>
        <dbReference type="EMBL" id="OSX89975.1"/>
    </source>
</evidence>
<dbReference type="Proteomes" id="UP000194131">
    <property type="component" value="Unassembled WGS sequence"/>
</dbReference>